<evidence type="ECO:0000256" key="10">
    <source>
        <dbReference type="ARBA" id="ARBA00026247"/>
    </source>
</evidence>
<dbReference type="PANTHER" id="PTHR12612">
    <property type="entry name" value="NUCLEAR TRANSPORT FACTOR 2"/>
    <property type="match status" value="1"/>
</dbReference>
<dbReference type="GeneTree" id="ENSGT00510000047030"/>
<comment type="subcellular location">
    <subcellularLocation>
        <location evidence="13">Cytoplasm</location>
    </subcellularLocation>
    <subcellularLocation>
        <location evidence="13">Nucleus</location>
    </subcellularLocation>
    <subcellularLocation>
        <location evidence="1">Nucleus inner membrane</location>
    </subcellularLocation>
    <subcellularLocation>
        <location evidence="3">Nucleus outer membrane</location>
    </subcellularLocation>
    <subcellularLocation>
        <location evidence="2">Nucleus</location>
        <location evidence="2">Nuclear pore complex</location>
    </subcellularLocation>
</comment>
<evidence type="ECO:0000256" key="11">
    <source>
        <dbReference type="ARBA" id="ARBA00037505"/>
    </source>
</evidence>
<keyword evidence="5 13" id="KW-0963">Cytoplasm</keyword>
<dbReference type="GO" id="GO:0005643">
    <property type="term" value="C:nuclear pore"/>
    <property type="evidence" value="ECO:0007669"/>
    <property type="project" value="UniProtKB-SubCell"/>
</dbReference>
<dbReference type="GO" id="GO:0005640">
    <property type="term" value="C:nuclear outer membrane"/>
    <property type="evidence" value="ECO:0007669"/>
    <property type="project" value="UniProtKB-SubCell"/>
</dbReference>
<evidence type="ECO:0000256" key="8">
    <source>
        <dbReference type="ARBA" id="ARBA00023010"/>
    </source>
</evidence>
<dbReference type="GO" id="GO:0006606">
    <property type="term" value="P:protein import into nucleus"/>
    <property type="evidence" value="ECO:0007669"/>
    <property type="project" value="UniProtKB-ARBA"/>
</dbReference>
<dbReference type="InterPro" id="IPR045875">
    <property type="entry name" value="NTF2"/>
</dbReference>
<dbReference type="EMBL" id="AAPE02003950">
    <property type="status" value="NOT_ANNOTATED_CDS"/>
    <property type="molecule type" value="Genomic_DNA"/>
</dbReference>
<dbReference type="SUPFAM" id="SSF54427">
    <property type="entry name" value="NTF2-like"/>
    <property type="match status" value="1"/>
</dbReference>
<evidence type="ECO:0000256" key="7">
    <source>
        <dbReference type="ARBA" id="ARBA00022927"/>
    </source>
</evidence>
<dbReference type="Pfam" id="PF02136">
    <property type="entry name" value="NTF2"/>
    <property type="match status" value="1"/>
</dbReference>
<evidence type="ECO:0000256" key="1">
    <source>
        <dbReference type="ARBA" id="ARBA00004540"/>
    </source>
</evidence>
<reference evidence="15 16" key="1">
    <citation type="journal article" date="2011" name="Nature">
        <title>A high-resolution map of human evolutionary constraint using 29 mammals.</title>
        <authorList>
            <person name="Lindblad-Toh K."/>
            <person name="Garber M."/>
            <person name="Zuk O."/>
            <person name="Lin M.F."/>
            <person name="Parker B.J."/>
            <person name="Washietl S."/>
            <person name="Kheradpour P."/>
            <person name="Ernst J."/>
            <person name="Jordan G."/>
            <person name="Mauceli E."/>
            <person name="Ward L.D."/>
            <person name="Lowe C.B."/>
            <person name="Holloway A.K."/>
            <person name="Clamp M."/>
            <person name="Gnerre S."/>
            <person name="Alfoldi J."/>
            <person name="Beal K."/>
            <person name="Chang J."/>
            <person name="Clawson H."/>
            <person name="Cuff J."/>
            <person name="Di Palma F."/>
            <person name="Fitzgerald S."/>
            <person name="Flicek P."/>
            <person name="Guttman M."/>
            <person name="Hubisz M.J."/>
            <person name="Jaffe D.B."/>
            <person name="Jungreis I."/>
            <person name="Kent W.J."/>
            <person name="Kostka D."/>
            <person name="Lara M."/>
            <person name="Martins A.L."/>
            <person name="Massingham T."/>
            <person name="Moltke I."/>
            <person name="Raney B.J."/>
            <person name="Rasmussen M.D."/>
            <person name="Robinson J."/>
            <person name="Stark A."/>
            <person name="Vilella A.J."/>
            <person name="Wen J."/>
            <person name="Xie X."/>
            <person name="Zody M.C."/>
            <person name="Baldwin J."/>
            <person name="Bloom T."/>
            <person name="Chin C.W."/>
            <person name="Heiman D."/>
            <person name="Nicol R."/>
            <person name="Nusbaum C."/>
            <person name="Young S."/>
            <person name="Wilkinson J."/>
            <person name="Worley K.C."/>
            <person name="Kovar C.L."/>
            <person name="Muzny D.M."/>
            <person name="Gibbs R.A."/>
            <person name="Cree A."/>
            <person name="Dihn H.H."/>
            <person name="Fowler G."/>
            <person name="Jhangiani S."/>
            <person name="Joshi V."/>
            <person name="Lee S."/>
            <person name="Lewis L.R."/>
            <person name="Nazareth L.V."/>
            <person name="Okwuonu G."/>
            <person name="Santibanez J."/>
            <person name="Warren W.C."/>
            <person name="Mardis E.R."/>
            <person name="Weinstock G.M."/>
            <person name="Wilson R.K."/>
            <person name="Delehaunty K."/>
            <person name="Dooling D."/>
            <person name="Fronik C."/>
            <person name="Fulton L."/>
            <person name="Fulton B."/>
            <person name="Graves T."/>
            <person name="Minx P."/>
            <person name="Sodergren E."/>
            <person name="Birney E."/>
            <person name="Margulies E.H."/>
            <person name="Herrero J."/>
            <person name="Green E.D."/>
            <person name="Haussler D."/>
            <person name="Siepel A."/>
            <person name="Goldman N."/>
            <person name="Pollard K.S."/>
            <person name="Pedersen J.S."/>
            <person name="Lander E.S."/>
            <person name="Kellis M."/>
        </authorList>
    </citation>
    <scope>NUCLEOTIDE SEQUENCE [LARGE SCALE GENOMIC DNA]</scope>
</reference>
<dbReference type="InParanoid" id="G1P5P4"/>
<sequence length="118" mass="13545">MGDKPIWEHIGSRFIQHYYQLFDNDRTQLGTVERTAIQGKAAIVEKLSSLPFQKIQHSITAQDHQPTPDSCILSMAVGQLKADEDPIMGFHQMFLLKNISDAWVCTNDMFRLALHNFR</sequence>
<dbReference type="AlphaFoldDB" id="G1P5P4"/>
<evidence type="ECO:0000256" key="12">
    <source>
        <dbReference type="ARBA" id="ARBA00047032"/>
    </source>
</evidence>
<evidence type="ECO:0000256" key="5">
    <source>
        <dbReference type="ARBA" id="ARBA00022490"/>
    </source>
</evidence>
<feature type="domain" description="NTF2" evidence="14">
    <location>
        <begin position="10"/>
        <end position="112"/>
    </location>
</feature>
<reference evidence="15" key="3">
    <citation type="submission" date="2025-09" db="UniProtKB">
        <authorList>
            <consortium name="Ensembl"/>
        </authorList>
    </citation>
    <scope>IDENTIFICATION</scope>
</reference>
<dbReference type="InterPro" id="IPR032710">
    <property type="entry name" value="NTF2-like_dom_sf"/>
</dbReference>
<keyword evidence="6" id="KW-0509">mRNA transport</keyword>
<evidence type="ECO:0000256" key="9">
    <source>
        <dbReference type="ARBA" id="ARBA00023132"/>
    </source>
</evidence>
<keyword evidence="13" id="KW-0539">Nucleus</keyword>
<comment type="subunit">
    <text evidence="12">Homodimer. Interacts with RAN (GDP-bound form); the interaction is direct and regulates RAN nuclear import. Interacts with the nucleoporins NUP54, NUP58 and NUP62 (via FG repeats); recruits NUTF2 to the nuclear pore complex a step required for NUTF2-mediated GDP-bound RAN nuclear import. Interacts with CAPG; mediates its nuclear import.</text>
</comment>
<protein>
    <recommendedName>
        <fullName evidence="10">Nuclear transport factor 2</fullName>
    </recommendedName>
</protein>
<dbReference type="GO" id="GO:0005737">
    <property type="term" value="C:cytoplasm"/>
    <property type="evidence" value="ECO:0007669"/>
    <property type="project" value="UniProtKB-SubCell"/>
</dbReference>
<dbReference type="InterPro" id="IPR002075">
    <property type="entry name" value="NTF2_dom"/>
</dbReference>
<dbReference type="OMA" id="CTTHAIR"/>
<evidence type="ECO:0000313" key="16">
    <source>
        <dbReference type="Proteomes" id="UP000001074"/>
    </source>
</evidence>
<dbReference type="HOGENOM" id="CLU_131642_1_1_1"/>
<dbReference type="Proteomes" id="UP000001074">
    <property type="component" value="Unassembled WGS sequence"/>
</dbReference>
<dbReference type="InterPro" id="IPR018222">
    <property type="entry name" value="Nuclear_transport_factor_2_euk"/>
</dbReference>
<evidence type="ECO:0000256" key="6">
    <source>
        <dbReference type="ARBA" id="ARBA00022816"/>
    </source>
</evidence>
<dbReference type="GO" id="GO:0051028">
    <property type="term" value="P:mRNA transport"/>
    <property type="evidence" value="ECO:0007669"/>
    <property type="project" value="UniProtKB-UniRule"/>
</dbReference>
<dbReference type="GO" id="GO:0005637">
    <property type="term" value="C:nuclear inner membrane"/>
    <property type="evidence" value="ECO:0007669"/>
    <property type="project" value="UniProtKB-SubCell"/>
</dbReference>
<dbReference type="FunFam" id="3.10.450.50:FF:000007">
    <property type="entry name" value="Nuclear transport factor 2"/>
    <property type="match status" value="1"/>
</dbReference>
<comment type="function">
    <text evidence="11">Mediates the import of GDP-bound RAN from the cytoplasm into the nucleus which is essential for the function of RAN in cargo receptor-mediated nucleocytoplasmic transport. Thereby, plays indirectly a more general role in cargo receptor-mediated nucleocytoplasmic transport. Interacts with GDP-bound RAN in the cytosol, recruits it to the nuclear pore complex via its interaction with nucleoporins and promotes its nuclear import.</text>
</comment>
<keyword evidence="8" id="KW-0811">Translocation</keyword>
<evidence type="ECO:0000256" key="4">
    <source>
        <dbReference type="ARBA" id="ARBA00022448"/>
    </source>
</evidence>
<evidence type="ECO:0000259" key="14">
    <source>
        <dbReference type="PROSITE" id="PS50177"/>
    </source>
</evidence>
<evidence type="ECO:0000256" key="2">
    <source>
        <dbReference type="ARBA" id="ARBA00004567"/>
    </source>
</evidence>
<proteinExistence type="predicted"/>
<organism evidence="15 16">
    <name type="scientific">Myotis lucifugus</name>
    <name type="common">Little brown bat</name>
    <dbReference type="NCBI Taxonomy" id="59463"/>
    <lineage>
        <taxon>Eukaryota</taxon>
        <taxon>Metazoa</taxon>
        <taxon>Chordata</taxon>
        <taxon>Craniata</taxon>
        <taxon>Vertebrata</taxon>
        <taxon>Euteleostomi</taxon>
        <taxon>Mammalia</taxon>
        <taxon>Eutheria</taxon>
        <taxon>Laurasiatheria</taxon>
        <taxon>Chiroptera</taxon>
        <taxon>Yangochiroptera</taxon>
        <taxon>Vespertilionidae</taxon>
        <taxon>Myotis</taxon>
    </lineage>
</organism>
<dbReference type="PROSITE" id="PS50177">
    <property type="entry name" value="NTF2_DOMAIN"/>
    <property type="match status" value="1"/>
</dbReference>
<keyword evidence="7 13" id="KW-0653">Protein transport</keyword>
<evidence type="ECO:0000256" key="13">
    <source>
        <dbReference type="RuleBase" id="RU369002"/>
    </source>
</evidence>
<dbReference type="CDD" id="cd00780">
    <property type="entry name" value="NTF2"/>
    <property type="match status" value="1"/>
</dbReference>
<keyword evidence="4 13" id="KW-0813">Transport</keyword>
<comment type="function">
    <text evidence="13">Has a role in nuclear-cytoplasmic transport of proteins and mRNAs.</text>
</comment>
<dbReference type="Gene3D" id="3.10.450.50">
    <property type="match status" value="1"/>
</dbReference>
<reference evidence="15" key="2">
    <citation type="submission" date="2025-08" db="UniProtKB">
        <authorList>
            <consortium name="Ensembl"/>
        </authorList>
    </citation>
    <scope>IDENTIFICATION</scope>
</reference>
<keyword evidence="9" id="KW-0906">Nuclear pore complex</keyword>
<keyword evidence="16" id="KW-1185">Reference proteome</keyword>
<name>G1P5P4_MYOLU</name>
<dbReference type="Ensembl" id="ENSMLUT00000005848.2">
    <property type="protein sequence ID" value="ENSMLUP00000005345.2"/>
    <property type="gene ID" value="ENSMLUG00000005846.2"/>
</dbReference>
<evidence type="ECO:0000313" key="15">
    <source>
        <dbReference type="Ensembl" id="ENSMLUP00000005345.2"/>
    </source>
</evidence>
<accession>G1P5P4</accession>
<dbReference type="STRING" id="59463.ENSMLUP00000005345"/>
<dbReference type="eggNOG" id="KOG2104">
    <property type="taxonomic scope" value="Eukaryota"/>
</dbReference>
<evidence type="ECO:0000256" key="3">
    <source>
        <dbReference type="ARBA" id="ARBA00004649"/>
    </source>
</evidence>